<dbReference type="PANTHER" id="PTHR12091">
    <property type="entry name" value="MELANIN-CONCENTRATING HORMONE"/>
    <property type="match status" value="1"/>
</dbReference>
<gene>
    <name evidence="2" type="ORF">UPYG_G00346770</name>
</gene>
<keyword evidence="3" id="KW-1185">Reference proteome</keyword>
<evidence type="ECO:0000256" key="1">
    <source>
        <dbReference type="SAM" id="SignalP"/>
    </source>
</evidence>
<comment type="caution">
    <text evidence="2">The sequence shown here is derived from an EMBL/GenBank/DDBJ whole genome shotgun (WGS) entry which is preliminary data.</text>
</comment>
<dbReference type="Proteomes" id="UP001557470">
    <property type="component" value="Unassembled WGS sequence"/>
</dbReference>
<dbReference type="PANTHER" id="PTHR12091:SF2">
    <property type="entry name" value="PRO-MCH PRECURSOR"/>
    <property type="match status" value="1"/>
</dbReference>
<dbReference type="Pfam" id="PF05824">
    <property type="entry name" value="Pro-MCH"/>
    <property type="match status" value="1"/>
</dbReference>
<reference evidence="2 3" key="1">
    <citation type="submission" date="2024-06" db="EMBL/GenBank/DDBJ databases">
        <authorList>
            <person name="Pan Q."/>
            <person name="Wen M."/>
            <person name="Jouanno E."/>
            <person name="Zahm M."/>
            <person name="Klopp C."/>
            <person name="Cabau C."/>
            <person name="Louis A."/>
            <person name="Berthelot C."/>
            <person name="Parey E."/>
            <person name="Roest Crollius H."/>
            <person name="Montfort J."/>
            <person name="Robinson-Rechavi M."/>
            <person name="Bouchez O."/>
            <person name="Lampietro C."/>
            <person name="Lopez Roques C."/>
            <person name="Donnadieu C."/>
            <person name="Postlethwait J."/>
            <person name="Bobe J."/>
            <person name="Verreycken H."/>
            <person name="Guiguen Y."/>
        </authorList>
    </citation>
    <scope>NUCLEOTIDE SEQUENCE [LARGE SCALE GENOMIC DNA]</scope>
    <source>
        <strain evidence="2">Up_M1</strain>
        <tissue evidence="2">Testis</tissue>
    </source>
</reference>
<evidence type="ECO:0000313" key="3">
    <source>
        <dbReference type="Proteomes" id="UP001557470"/>
    </source>
</evidence>
<dbReference type="EMBL" id="JAGEUA010000011">
    <property type="protein sequence ID" value="KAL0962888.1"/>
    <property type="molecule type" value="Genomic_DNA"/>
</dbReference>
<protein>
    <recommendedName>
        <fullName evidence="4">Melanin-concentrating hormone</fullName>
    </recommendedName>
</protein>
<name>A0ABD0W1U9_UMBPY</name>
<evidence type="ECO:0000313" key="2">
    <source>
        <dbReference type="EMBL" id="KAL0962888.1"/>
    </source>
</evidence>
<organism evidence="2 3">
    <name type="scientific">Umbra pygmaea</name>
    <name type="common">Eastern mudminnow</name>
    <dbReference type="NCBI Taxonomy" id="75934"/>
    <lineage>
        <taxon>Eukaryota</taxon>
        <taxon>Metazoa</taxon>
        <taxon>Chordata</taxon>
        <taxon>Craniata</taxon>
        <taxon>Vertebrata</taxon>
        <taxon>Euteleostomi</taxon>
        <taxon>Actinopterygii</taxon>
        <taxon>Neopterygii</taxon>
        <taxon>Teleostei</taxon>
        <taxon>Protacanthopterygii</taxon>
        <taxon>Esociformes</taxon>
        <taxon>Umbridae</taxon>
        <taxon>Umbra</taxon>
    </lineage>
</organism>
<feature type="signal peptide" evidence="1">
    <location>
        <begin position="1"/>
        <end position="25"/>
    </location>
</feature>
<feature type="chain" id="PRO_5044748599" description="Melanin-concentrating hormone" evidence="1">
    <location>
        <begin position="26"/>
        <end position="143"/>
    </location>
</feature>
<dbReference type="InterPro" id="IPR005456">
    <property type="entry name" value="Prepro-melanin_conc_hormone"/>
</dbReference>
<keyword evidence="1" id="KW-0732">Signal</keyword>
<proteinExistence type="predicted"/>
<dbReference type="AlphaFoldDB" id="A0ABD0W1U9"/>
<accession>A0ABD0W1U9</accession>
<evidence type="ECO:0008006" key="4">
    <source>
        <dbReference type="Google" id="ProtNLM"/>
    </source>
</evidence>
<sequence>MFSLYTVIFIMVLFSELSTRSVILAVPTGMLDEDRTNPESLSSILGEDTMTNKALVALGTAENGLGSVGEEGNTKIFVLSDVGLKGHTRRGMNTAFFPSLPAIAGPARDHAPAEYSLKVERRESDLDMLRCMIGRVYRPCWQA</sequence>